<organism evidence="8 16">
    <name type="scientific">Thermus scotoductus</name>
    <dbReference type="NCBI Taxonomy" id="37636"/>
    <lineage>
        <taxon>Bacteria</taxon>
        <taxon>Thermotogati</taxon>
        <taxon>Deinococcota</taxon>
        <taxon>Deinococci</taxon>
        <taxon>Thermales</taxon>
        <taxon>Thermaceae</taxon>
        <taxon>Thermus</taxon>
    </lineage>
</organism>
<dbReference type="PANTHER" id="PTHR24567">
    <property type="entry name" value="CRP FAMILY TRANSCRIPTIONAL REGULATORY PROTEIN"/>
    <property type="match status" value="1"/>
</dbReference>
<dbReference type="EMBL" id="PELW01000047">
    <property type="protein sequence ID" value="RTH27678.1"/>
    <property type="molecule type" value="Genomic_DNA"/>
</dbReference>
<keyword evidence="3" id="KW-0804">Transcription</keyword>
<evidence type="ECO:0000313" key="11">
    <source>
        <dbReference type="EMBL" id="RTI05612.1"/>
    </source>
</evidence>
<evidence type="ECO:0000313" key="7">
    <source>
        <dbReference type="EMBL" id="RTH04813.1"/>
    </source>
</evidence>
<dbReference type="InterPro" id="IPR050397">
    <property type="entry name" value="Env_Response_Regulators"/>
</dbReference>
<dbReference type="AlphaFoldDB" id="A0A430RLK4"/>
<dbReference type="PROSITE" id="PS51063">
    <property type="entry name" value="HTH_CRP_2"/>
    <property type="match status" value="1"/>
</dbReference>
<evidence type="ECO:0000256" key="2">
    <source>
        <dbReference type="ARBA" id="ARBA00023125"/>
    </source>
</evidence>
<dbReference type="GO" id="GO:0003700">
    <property type="term" value="F:DNA-binding transcription factor activity"/>
    <property type="evidence" value="ECO:0007669"/>
    <property type="project" value="TreeGrafter"/>
</dbReference>
<feature type="domain" description="HTH crp-type" evidence="5">
    <location>
        <begin position="110"/>
        <end position="182"/>
    </location>
</feature>
<keyword evidence="2" id="KW-0238">DNA-binding</keyword>
<evidence type="ECO:0000313" key="16">
    <source>
        <dbReference type="Proteomes" id="UP000287439"/>
    </source>
</evidence>
<dbReference type="EMBL" id="PELP01000269">
    <property type="protein sequence ID" value="RTH03148.1"/>
    <property type="molecule type" value="Genomic_DNA"/>
</dbReference>
<dbReference type="Proteomes" id="UP000287173">
    <property type="component" value="Unassembled WGS sequence"/>
</dbReference>
<reference evidence="12 13" key="1">
    <citation type="journal article" date="2019" name="Extremophiles">
        <title>Biogeography of thermophiles and predominance of Thermus scotoductus in domestic water heaters.</title>
        <authorList>
            <person name="Wilpiszeski R.L."/>
            <person name="Zhang Z."/>
            <person name="House C.H."/>
        </authorList>
    </citation>
    <scope>NUCLEOTIDE SEQUENCE [LARGE SCALE GENOMIC DNA]</scope>
    <source>
        <strain evidence="11 14">17_S17</strain>
        <strain evidence="9 15">25_S25</strain>
        <strain evidence="10 12">27_S27</strain>
        <strain evidence="8 16">28_S28</strain>
        <strain evidence="6 13">34_S34</strain>
        <strain evidence="7 17">38_S38</strain>
    </source>
</reference>
<evidence type="ECO:0000256" key="1">
    <source>
        <dbReference type="ARBA" id="ARBA00023015"/>
    </source>
</evidence>
<evidence type="ECO:0000259" key="5">
    <source>
        <dbReference type="PROSITE" id="PS51063"/>
    </source>
</evidence>
<dbReference type="FunFam" id="1.10.10.10:FF:000019">
    <property type="entry name" value="Crp/Fnr family transcriptional regulator"/>
    <property type="match status" value="1"/>
</dbReference>
<dbReference type="SUPFAM" id="SSF46785">
    <property type="entry name" value="Winged helix' DNA-binding domain"/>
    <property type="match status" value="1"/>
</dbReference>
<dbReference type="GO" id="GO:0005829">
    <property type="term" value="C:cytosol"/>
    <property type="evidence" value="ECO:0007669"/>
    <property type="project" value="TreeGrafter"/>
</dbReference>
<feature type="domain" description="Cyclic nucleotide-binding" evidence="4">
    <location>
        <begin position="1"/>
        <end position="99"/>
    </location>
</feature>
<dbReference type="GO" id="GO:0003677">
    <property type="term" value="F:DNA binding"/>
    <property type="evidence" value="ECO:0007669"/>
    <property type="project" value="UniProtKB-KW"/>
</dbReference>
<dbReference type="InterPro" id="IPR014710">
    <property type="entry name" value="RmlC-like_jellyroll"/>
</dbReference>
<keyword evidence="1" id="KW-0805">Transcription regulation</keyword>
<dbReference type="RefSeq" id="WP_038030372.1">
    <property type="nucleotide sequence ID" value="NZ_PELL01000163.1"/>
</dbReference>
<dbReference type="Pfam" id="PF00027">
    <property type="entry name" value="cNMP_binding"/>
    <property type="match status" value="1"/>
</dbReference>
<comment type="caution">
    <text evidence="8">The sequence shown here is derived from an EMBL/GenBank/DDBJ whole genome shotgun (WGS) entry which is preliminary data.</text>
</comment>
<evidence type="ECO:0000313" key="13">
    <source>
        <dbReference type="Proteomes" id="UP000286734"/>
    </source>
</evidence>
<dbReference type="EMBL" id="PELY01000196">
    <property type="protein sequence ID" value="RTH25913.1"/>
    <property type="molecule type" value="Genomic_DNA"/>
</dbReference>
<dbReference type="SUPFAM" id="SSF51206">
    <property type="entry name" value="cAMP-binding domain-like"/>
    <property type="match status" value="1"/>
</dbReference>
<accession>A0A430RLK4</accession>
<dbReference type="Gene3D" id="1.10.10.10">
    <property type="entry name" value="Winged helix-like DNA-binding domain superfamily/Winged helix DNA-binding domain"/>
    <property type="match status" value="1"/>
</dbReference>
<protein>
    <submittedName>
        <fullName evidence="8">Crp/Fnr family transcriptional regulator</fullName>
    </submittedName>
</protein>
<sequence length="195" mass="22164">MKRFARKETIYLRGEEARTLYRLEEGLVRVVELLPDGRLITLRHVLPGDYFGEEALEGKAYRYTAEAMTEAVVQGLDPRAMDHEALHRVARNLARQMRRVQAYEAHLQTGELRARIARYLLFLADTPLSARDRQGIYVTVSHEEIADATASIRESVSKVLADLRREGLIVTAYRRIYLLDLAALEREAGGVLEAA</sequence>
<dbReference type="InterPro" id="IPR012318">
    <property type="entry name" value="HTH_CRP"/>
</dbReference>
<dbReference type="Proteomes" id="UP000288082">
    <property type="component" value="Unassembled WGS sequence"/>
</dbReference>
<name>A0A430RLK4_THESC</name>
<evidence type="ECO:0000313" key="8">
    <source>
        <dbReference type="EMBL" id="RTH18309.1"/>
    </source>
</evidence>
<dbReference type="Pfam" id="PF13545">
    <property type="entry name" value="HTH_Crp_2"/>
    <property type="match status" value="1"/>
</dbReference>
<dbReference type="Proteomes" id="UP000287306">
    <property type="component" value="Unassembled WGS sequence"/>
</dbReference>
<dbReference type="EMBL" id="PELV01000181">
    <property type="protein sequence ID" value="RTH18309.1"/>
    <property type="molecule type" value="Genomic_DNA"/>
</dbReference>
<dbReference type="PROSITE" id="PS50042">
    <property type="entry name" value="CNMP_BINDING_3"/>
    <property type="match status" value="1"/>
</dbReference>
<evidence type="ECO:0000313" key="14">
    <source>
        <dbReference type="Proteomes" id="UP000287173"/>
    </source>
</evidence>
<gene>
    <name evidence="11" type="ORF">CSW30_11020</name>
    <name evidence="9" type="ORF">CSW38_07030</name>
    <name evidence="10" type="ORF">CSW40_02455</name>
    <name evidence="8" type="ORF">CSW41_06195</name>
    <name evidence="6" type="ORF">CSW47_09300</name>
    <name evidence="7" type="ORF">CSW50_01845</name>
</gene>
<dbReference type="Gene3D" id="2.60.120.10">
    <property type="entry name" value="Jelly Rolls"/>
    <property type="match status" value="1"/>
</dbReference>
<evidence type="ECO:0000313" key="15">
    <source>
        <dbReference type="Proteomes" id="UP000287306"/>
    </source>
</evidence>
<evidence type="ECO:0000313" key="6">
    <source>
        <dbReference type="EMBL" id="RTH03148.1"/>
    </source>
</evidence>
<dbReference type="InterPro" id="IPR000595">
    <property type="entry name" value="cNMP-bd_dom"/>
</dbReference>
<dbReference type="Proteomes" id="UP000286712">
    <property type="component" value="Unassembled WGS sequence"/>
</dbReference>
<evidence type="ECO:0000313" key="17">
    <source>
        <dbReference type="Proteomes" id="UP000288082"/>
    </source>
</evidence>
<evidence type="ECO:0000259" key="4">
    <source>
        <dbReference type="PROSITE" id="PS50042"/>
    </source>
</evidence>
<dbReference type="SMART" id="SM00100">
    <property type="entry name" value="cNMP"/>
    <property type="match status" value="1"/>
</dbReference>
<dbReference type="CDD" id="cd00038">
    <property type="entry name" value="CAP_ED"/>
    <property type="match status" value="1"/>
</dbReference>
<dbReference type="Proteomes" id="UP000287439">
    <property type="component" value="Unassembled WGS sequence"/>
</dbReference>
<dbReference type="EMBL" id="PEMG01000429">
    <property type="protein sequence ID" value="RTI05612.1"/>
    <property type="molecule type" value="Genomic_DNA"/>
</dbReference>
<evidence type="ECO:0000313" key="12">
    <source>
        <dbReference type="Proteomes" id="UP000286712"/>
    </source>
</evidence>
<dbReference type="Proteomes" id="UP000286734">
    <property type="component" value="Unassembled WGS sequence"/>
</dbReference>
<evidence type="ECO:0000313" key="10">
    <source>
        <dbReference type="EMBL" id="RTH27678.1"/>
    </source>
</evidence>
<dbReference type="InterPro" id="IPR018490">
    <property type="entry name" value="cNMP-bd_dom_sf"/>
</dbReference>
<dbReference type="PANTHER" id="PTHR24567:SF74">
    <property type="entry name" value="HTH-TYPE TRANSCRIPTIONAL REGULATOR ARCR"/>
    <property type="match status" value="1"/>
</dbReference>
<dbReference type="SMART" id="SM00419">
    <property type="entry name" value="HTH_CRP"/>
    <property type="match status" value="1"/>
</dbReference>
<evidence type="ECO:0000313" key="9">
    <source>
        <dbReference type="EMBL" id="RTH25913.1"/>
    </source>
</evidence>
<dbReference type="EMBL" id="PELM01000036">
    <property type="protein sequence ID" value="RTH04813.1"/>
    <property type="molecule type" value="Genomic_DNA"/>
</dbReference>
<evidence type="ECO:0000256" key="3">
    <source>
        <dbReference type="ARBA" id="ARBA00023163"/>
    </source>
</evidence>
<dbReference type="InterPro" id="IPR036388">
    <property type="entry name" value="WH-like_DNA-bd_sf"/>
</dbReference>
<dbReference type="InterPro" id="IPR036390">
    <property type="entry name" value="WH_DNA-bd_sf"/>
</dbReference>
<proteinExistence type="predicted"/>